<evidence type="ECO:0000313" key="3">
    <source>
        <dbReference type="EMBL" id="QJG66969.1"/>
    </source>
</evidence>
<dbReference type="EMBL" id="CP051481">
    <property type="protein sequence ID" value="QJG66969.1"/>
    <property type="molecule type" value="Genomic_DNA"/>
</dbReference>
<evidence type="ECO:0000259" key="2">
    <source>
        <dbReference type="Pfam" id="PF01205"/>
    </source>
</evidence>
<dbReference type="InterPro" id="IPR001498">
    <property type="entry name" value="Impact_N"/>
</dbReference>
<reference evidence="3 4" key="1">
    <citation type="submission" date="2020-04" db="EMBL/GenBank/DDBJ databases">
        <title>Novel Mycoplasma species detected in Phocoena phocoena (harbor porpoise) from the USA.</title>
        <authorList>
            <person name="Volokhov D.V."/>
        </authorList>
    </citation>
    <scope>NUCLEOTIDE SEQUENCE [LARGE SCALE GENOMIC DNA]</scope>
    <source>
        <strain evidence="3 4">Phocoena C-264-GEN</strain>
    </source>
</reference>
<evidence type="ECO:0000313" key="4">
    <source>
        <dbReference type="Proteomes" id="UP000501060"/>
    </source>
</evidence>
<dbReference type="AlphaFoldDB" id="A0A858U4G4"/>
<dbReference type="PANTHER" id="PTHR16301">
    <property type="entry name" value="IMPACT-RELATED"/>
    <property type="match status" value="1"/>
</dbReference>
<dbReference type="SUPFAM" id="SSF54211">
    <property type="entry name" value="Ribosomal protein S5 domain 2-like"/>
    <property type="match status" value="1"/>
</dbReference>
<dbReference type="Proteomes" id="UP000501060">
    <property type="component" value="Chromosome"/>
</dbReference>
<dbReference type="InterPro" id="IPR036956">
    <property type="entry name" value="Impact_N_sf"/>
</dbReference>
<dbReference type="Pfam" id="PF01205">
    <property type="entry name" value="Impact_N"/>
    <property type="match status" value="1"/>
</dbReference>
<organism evidence="3 4">
    <name type="scientific">Mycoplasma phocoenae</name>
    <dbReference type="NCBI Taxonomy" id="754517"/>
    <lineage>
        <taxon>Bacteria</taxon>
        <taxon>Bacillati</taxon>
        <taxon>Mycoplasmatota</taxon>
        <taxon>Mollicutes</taxon>
        <taxon>Mycoplasmataceae</taxon>
        <taxon>Mycoplasma</taxon>
    </lineage>
</organism>
<keyword evidence="4" id="KW-1185">Reference proteome</keyword>
<feature type="domain" description="Impact N-terminal" evidence="2">
    <location>
        <begin position="8"/>
        <end position="111"/>
    </location>
</feature>
<dbReference type="PANTHER" id="PTHR16301:SF20">
    <property type="entry name" value="IMPACT FAMILY MEMBER YIGZ"/>
    <property type="match status" value="1"/>
</dbReference>
<accession>A0A858U4G4</accession>
<dbReference type="Gene3D" id="3.30.230.30">
    <property type="entry name" value="Impact, N-terminal domain"/>
    <property type="match status" value="1"/>
</dbReference>
<protein>
    <submittedName>
        <fullName evidence="3">YigZ family protein</fullName>
    </submittedName>
</protein>
<evidence type="ECO:0000256" key="1">
    <source>
        <dbReference type="ARBA" id="ARBA00007665"/>
    </source>
</evidence>
<proteinExistence type="inferred from homology"/>
<sequence length="120" mass="13620">MFEYEINKSRFIGIIYNVHTEDEVKEIIKKLWSENKRARHICFAYRLISNGVFNEKGDDNGEPKGSAGLPLLNLLQLKKAENVLVVVIRYFGGKLLGRSRLPGAYIKAANGAYNKYLGDK</sequence>
<dbReference type="RefSeq" id="WP_169605020.1">
    <property type="nucleotide sequence ID" value="NZ_CP051481.1"/>
</dbReference>
<name>A0A858U4G4_9MOLU</name>
<gene>
    <name evidence="3" type="ORF">HGG69_01365</name>
</gene>
<dbReference type="KEGG" id="mphe:HGG69_01365"/>
<dbReference type="GO" id="GO:0005737">
    <property type="term" value="C:cytoplasm"/>
    <property type="evidence" value="ECO:0007669"/>
    <property type="project" value="TreeGrafter"/>
</dbReference>
<dbReference type="InterPro" id="IPR023582">
    <property type="entry name" value="Impact"/>
</dbReference>
<comment type="similarity">
    <text evidence="1">Belongs to the IMPACT family.</text>
</comment>
<dbReference type="InterPro" id="IPR020568">
    <property type="entry name" value="Ribosomal_Su5_D2-typ_SF"/>
</dbReference>
<dbReference type="GO" id="GO:0006446">
    <property type="term" value="P:regulation of translational initiation"/>
    <property type="evidence" value="ECO:0007669"/>
    <property type="project" value="TreeGrafter"/>
</dbReference>